<proteinExistence type="predicted"/>
<dbReference type="Pfam" id="PF15365">
    <property type="entry name" value="PNRC"/>
    <property type="match status" value="1"/>
</dbReference>
<dbReference type="GO" id="GO:0016071">
    <property type="term" value="P:mRNA metabolic process"/>
    <property type="evidence" value="ECO:0007669"/>
    <property type="project" value="UniProtKB-ARBA"/>
</dbReference>
<evidence type="ECO:0000313" key="3">
    <source>
        <dbReference type="Proteomes" id="UP001632038"/>
    </source>
</evidence>
<dbReference type="AlphaFoldDB" id="A0ABD3E455"/>
<sequence length="194" mass="21383">MGTEVLHPQDLFALTNTIINRRPSYNTSHKNKPPRPDKKKTRDKAESGGTKKVTHGCAPEVRRKDDAGLVMGKVTILRRGESLDSLASKISDQKSNPRSPNQKPVDGLEISGTNRIEPELPVMLPNQILLSPPSFPDVFAGLAFSSSPSPCSLPLPSFFKKKEQINDVEMKPSDDPATLDLKATLDLRRMLCLE</sequence>
<organism evidence="2 3">
    <name type="scientific">Castilleja foliolosa</name>
    <dbReference type="NCBI Taxonomy" id="1961234"/>
    <lineage>
        <taxon>Eukaryota</taxon>
        <taxon>Viridiplantae</taxon>
        <taxon>Streptophyta</taxon>
        <taxon>Embryophyta</taxon>
        <taxon>Tracheophyta</taxon>
        <taxon>Spermatophyta</taxon>
        <taxon>Magnoliopsida</taxon>
        <taxon>eudicotyledons</taxon>
        <taxon>Gunneridae</taxon>
        <taxon>Pentapetalae</taxon>
        <taxon>asterids</taxon>
        <taxon>lamiids</taxon>
        <taxon>Lamiales</taxon>
        <taxon>Orobanchaceae</taxon>
        <taxon>Pedicularideae</taxon>
        <taxon>Castillejinae</taxon>
        <taxon>Castilleja</taxon>
    </lineage>
</organism>
<dbReference type="InterPro" id="IPR028322">
    <property type="entry name" value="PNRC-like_rgn"/>
</dbReference>
<dbReference type="EMBL" id="JAVIJP010000007">
    <property type="protein sequence ID" value="KAL3648901.1"/>
    <property type="molecule type" value="Genomic_DNA"/>
</dbReference>
<evidence type="ECO:0000313" key="2">
    <source>
        <dbReference type="EMBL" id="KAL3648901.1"/>
    </source>
</evidence>
<gene>
    <name evidence="2" type="ORF">CASFOL_005304</name>
</gene>
<name>A0ABD3E455_9LAMI</name>
<comment type="caution">
    <text evidence="2">The sequence shown here is derived from an EMBL/GenBank/DDBJ whole genome shotgun (WGS) entry which is preliminary data.</text>
</comment>
<evidence type="ECO:0000256" key="1">
    <source>
        <dbReference type="SAM" id="MobiDB-lite"/>
    </source>
</evidence>
<dbReference type="PANTHER" id="PTHR33670:SF1">
    <property type="entry name" value="OS09G0416300 PROTEIN"/>
    <property type="match status" value="1"/>
</dbReference>
<feature type="compositionally biased region" description="Polar residues" evidence="1">
    <location>
        <begin position="88"/>
        <end position="102"/>
    </location>
</feature>
<dbReference type="Proteomes" id="UP001632038">
    <property type="component" value="Unassembled WGS sequence"/>
</dbReference>
<feature type="compositionally biased region" description="Basic residues" evidence="1">
    <location>
        <begin position="29"/>
        <end position="42"/>
    </location>
</feature>
<feature type="region of interest" description="Disordered" evidence="1">
    <location>
        <begin position="87"/>
        <end position="109"/>
    </location>
</feature>
<keyword evidence="3" id="KW-1185">Reference proteome</keyword>
<accession>A0ABD3E455</accession>
<protein>
    <submittedName>
        <fullName evidence="2">Uncharacterized protein</fullName>
    </submittedName>
</protein>
<feature type="compositionally biased region" description="Polar residues" evidence="1">
    <location>
        <begin position="17"/>
        <end position="28"/>
    </location>
</feature>
<dbReference type="PANTHER" id="PTHR33670">
    <property type="entry name" value="SPLICING FACTOR, PROLINE- AND GLUTAMINE-RICH-LIKE"/>
    <property type="match status" value="1"/>
</dbReference>
<feature type="region of interest" description="Disordered" evidence="1">
    <location>
        <begin position="17"/>
        <end position="58"/>
    </location>
</feature>
<reference evidence="3" key="1">
    <citation type="journal article" date="2024" name="IScience">
        <title>Strigolactones Initiate the Formation of Haustorium-like Structures in Castilleja.</title>
        <authorList>
            <person name="Buerger M."/>
            <person name="Peterson D."/>
            <person name="Chory J."/>
        </authorList>
    </citation>
    <scope>NUCLEOTIDE SEQUENCE [LARGE SCALE GENOMIC DNA]</scope>
</reference>